<dbReference type="CDD" id="cd00156">
    <property type="entry name" value="REC"/>
    <property type="match status" value="1"/>
</dbReference>
<evidence type="ECO:0000313" key="9">
    <source>
        <dbReference type="Proteomes" id="UP000570474"/>
    </source>
</evidence>
<comment type="caution">
    <text evidence="8">The sequence shown here is derived from an EMBL/GenBank/DDBJ whole genome shotgun (WGS) entry which is preliminary data.</text>
</comment>
<evidence type="ECO:0000256" key="4">
    <source>
        <dbReference type="PROSITE-ProRule" id="PRU00169"/>
    </source>
</evidence>
<dbReference type="InterPro" id="IPR001789">
    <property type="entry name" value="Sig_transdc_resp-reg_receiver"/>
</dbReference>
<keyword evidence="3 4" id="KW-0597">Phosphoprotein</keyword>
<dbReference type="InterPro" id="IPR003594">
    <property type="entry name" value="HATPase_dom"/>
</dbReference>
<dbReference type="Proteomes" id="UP000570474">
    <property type="component" value="Unassembled WGS sequence"/>
</dbReference>
<feature type="transmembrane region" description="Helical" evidence="5">
    <location>
        <begin position="106"/>
        <end position="123"/>
    </location>
</feature>
<evidence type="ECO:0000256" key="1">
    <source>
        <dbReference type="ARBA" id="ARBA00000085"/>
    </source>
</evidence>
<dbReference type="EC" id="2.7.13.3" evidence="2"/>
<dbReference type="PANTHER" id="PTHR43547:SF2">
    <property type="entry name" value="HYBRID SIGNAL TRANSDUCTION HISTIDINE KINASE C"/>
    <property type="match status" value="1"/>
</dbReference>
<dbReference type="InterPro" id="IPR004358">
    <property type="entry name" value="Sig_transdc_His_kin-like_C"/>
</dbReference>
<feature type="transmembrane region" description="Helical" evidence="5">
    <location>
        <begin position="130"/>
        <end position="147"/>
    </location>
</feature>
<keyword evidence="5" id="KW-0812">Transmembrane</keyword>
<gene>
    <name evidence="8" type="ORF">HGH92_29635</name>
</gene>
<evidence type="ECO:0000313" key="8">
    <source>
        <dbReference type="EMBL" id="NLR68503.1"/>
    </source>
</evidence>
<keyword evidence="5" id="KW-1133">Transmembrane helix</keyword>
<feature type="transmembrane region" description="Helical" evidence="5">
    <location>
        <begin position="30"/>
        <end position="51"/>
    </location>
</feature>
<keyword evidence="9" id="KW-1185">Reference proteome</keyword>
<protein>
    <recommendedName>
        <fullName evidence="2">histidine kinase</fullName>
        <ecNumber evidence="2">2.7.13.3</ecNumber>
    </recommendedName>
</protein>
<dbReference type="SUPFAM" id="SSF55874">
    <property type="entry name" value="ATPase domain of HSP90 chaperone/DNA topoisomerase II/histidine kinase"/>
    <property type="match status" value="1"/>
</dbReference>
<dbReference type="SMART" id="SM00448">
    <property type="entry name" value="REC"/>
    <property type="match status" value="1"/>
</dbReference>
<dbReference type="InterPro" id="IPR036890">
    <property type="entry name" value="HATPase_C_sf"/>
</dbReference>
<organism evidence="8 9">
    <name type="scientific">Chitinophaga varians</name>
    <dbReference type="NCBI Taxonomy" id="2202339"/>
    <lineage>
        <taxon>Bacteria</taxon>
        <taxon>Pseudomonadati</taxon>
        <taxon>Bacteroidota</taxon>
        <taxon>Chitinophagia</taxon>
        <taxon>Chitinophagales</taxon>
        <taxon>Chitinophagaceae</taxon>
        <taxon>Chitinophaga</taxon>
    </lineage>
</organism>
<feature type="modified residue" description="4-aspartylphosphate" evidence="4">
    <location>
        <position position="513"/>
    </location>
</feature>
<feature type="transmembrane region" description="Helical" evidence="5">
    <location>
        <begin position="82"/>
        <end position="100"/>
    </location>
</feature>
<dbReference type="Pfam" id="PF00072">
    <property type="entry name" value="Response_reg"/>
    <property type="match status" value="1"/>
</dbReference>
<accession>A0A847RZE3</accession>
<dbReference type="Pfam" id="PF02518">
    <property type="entry name" value="HATPase_c"/>
    <property type="match status" value="1"/>
</dbReference>
<dbReference type="PROSITE" id="PS50110">
    <property type="entry name" value="RESPONSE_REGULATORY"/>
    <property type="match status" value="1"/>
</dbReference>
<dbReference type="PRINTS" id="PR00344">
    <property type="entry name" value="BCTRLSENSOR"/>
</dbReference>
<dbReference type="PROSITE" id="PS50109">
    <property type="entry name" value="HIS_KIN"/>
    <property type="match status" value="1"/>
</dbReference>
<evidence type="ECO:0000256" key="3">
    <source>
        <dbReference type="ARBA" id="ARBA00022553"/>
    </source>
</evidence>
<feature type="domain" description="Histidine kinase" evidence="6">
    <location>
        <begin position="219"/>
        <end position="443"/>
    </location>
</feature>
<evidence type="ECO:0000259" key="6">
    <source>
        <dbReference type="PROSITE" id="PS50109"/>
    </source>
</evidence>
<dbReference type="SUPFAM" id="SSF52172">
    <property type="entry name" value="CheY-like"/>
    <property type="match status" value="1"/>
</dbReference>
<dbReference type="SMART" id="SM00387">
    <property type="entry name" value="HATPase_c"/>
    <property type="match status" value="1"/>
</dbReference>
<keyword evidence="5" id="KW-0472">Membrane</keyword>
<dbReference type="EMBL" id="JABAIA010000004">
    <property type="protein sequence ID" value="NLR68503.1"/>
    <property type="molecule type" value="Genomic_DNA"/>
</dbReference>
<dbReference type="PANTHER" id="PTHR43547">
    <property type="entry name" value="TWO-COMPONENT HISTIDINE KINASE"/>
    <property type="match status" value="1"/>
</dbReference>
<dbReference type="GO" id="GO:0000155">
    <property type="term" value="F:phosphorelay sensor kinase activity"/>
    <property type="evidence" value="ECO:0007669"/>
    <property type="project" value="TreeGrafter"/>
</dbReference>
<evidence type="ECO:0000256" key="5">
    <source>
        <dbReference type="SAM" id="Phobius"/>
    </source>
</evidence>
<sequence length="586" mass="65925">MRLKTITQKIIDFGVEGQPISFRKTIIRTINVMALINIGVGLVANFVIYVATDIRGVLIPSLGEDLLFVVVLCLNKRRAYDPAAFLMYVTHCLSVLYFGAKFGENSHAGILTLYLLVAAYLVFKTNAYRIVAMVMSVITIVLLELNYQHKYIPEWPITTSQVNLVRWTIYASVTTLGVTLMFFFIQRSVQQARLTEMEIASKTEKYLKAEKATSMLLNEVTHEISNPAHIITQTVSNYIQRVDNIEGITRMDILLDDLWRLTTAGSVIADQCSTILTWARYEKEGERAINNETMDVHSWATDLIRLYGHKALQKNATLILNINENTPQYIITDRIKVNHIVTNLIVNAIKFSFEKTDIYVNVRNSDSRLIISVKDNGPGIPEDKQNKIFEAFFTSGESSVGIMSTGVGLALAKKLVQQLNGTITLHSKEGKGAKFTVSIPLTIPTDEEIKSFINFSNFRFNGQKILVIEDSDFLRDITMRSVTRFGCQPVGAASPEEAVIVAVKELPDVIILDFNLKNNFNTLDLINEFKTNSILNKTPIIIISSAEFEQIQRCFEAGVDAFLPKPFKDSQLKRKLATFIPLVQVD</sequence>
<proteinExistence type="predicted"/>
<evidence type="ECO:0000256" key="2">
    <source>
        <dbReference type="ARBA" id="ARBA00012438"/>
    </source>
</evidence>
<dbReference type="RefSeq" id="WP_168874470.1">
    <property type="nucleotide sequence ID" value="NZ_JABAIA010000004.1"/>
</dbReference>
<dbReference type="AlphaFoldDB" id="A0A847RZE3"/>
<feature type="domain" description="Response regulatory" evidence="7">
    <location>
        <begin position="464"/>
        <end position="580"/>
    </location>
</feature>
<feature type="transmembrane region" description="Helical" evidence="5">
    <location>
        <begin position="167"/>
        <end position="185"/>
    </location>
</feature>
<dbReference type="InterPro" id="IPR005467">
    <property type="entry name" value="His_kinase_dom"/>
</dbReference>
<dbReference type="CDD" id="cd00075">
    <property type="entry name" value="HATPase"/>
    <property type="match status" value="1"/>
</dbReference>
<dbReference type="InterPro" id="IPR011006">
    <property type="entry name" value="CheY-like_superfamily"/>
</dbReference>
<dbReference type="Gene3D" id="3.40.50.2300">
    <property type="match status" value="1"/>
</dbReference>
<dbReference type="Gene3D" id="3.30.565.10">
    <property type="entry name" value="Histidine kinase-like ATPase, C-terminal domain"/>
    <property type="match status" value="1"/>
</dbReference>
<name>A0A847RZE3_9BACT</name>
<comment type="catalytic activity">
    <reaction evidence="1">
        <text>ATP + protein L-histidine = ADP + protein N-phospho-L-histidine.</text>
        <dbReference type="EC" id="2.7.13.3"/>
    </reaction>
</comment>
<reference evidence="8 9" key="1">
    <citation type="submission" date="2020-04" db="EMBL/GenBank/DDBJ databases">
        <authorList>
            <person name="Yin C."/>
        </authorList>
    </citation>
    <scope>NUCLEOTIDE SEQUENCE [LARGE SCALE GENOMIC DNA]</scope>
    <source>
        <strain evidence="8 9">Ae27</strain>
    </source>
</reference>
<evidence type="ECO:0000259" key="7">
    <source>
        <dbReference type="PROSITE" id="PS50110"/>
    </source>
</evidence>